<dbReference type="Gene3D" id="3.55.50.10">
    <property type="entry name" value="Baseplate protein-like domains"/>
    <property type="match status" value="1"/>
</dbReference>
<dbReference type="Pfam" id="PF22255">
    <property type="entry name" value="Gp44-like_2nd"/>
    <property type="match status" value="1"/>
</dbReference>
<dbReference type="InterPro" id="IPR026276">
    <property type="entry name" value="Baseplate_GpP"/>
</dbReference>
<feature type="domain" description="Tail protein NMB1110-like third" evidence="5">
    <location>
        <begin position="270"/>
        <end position="312"/>
    </location>
</feature>
<feature type="domain" description="Baseplate hub protein gp44/GpP-like second" evidence="4">
    <location>
        <begin position="99"/>
        <end position="180"/>
    </location>
</feature>
<dbReference type="Gene3D" id="2.30.300.10">
    <property type="entry name" value="Baseplate protein-like domain - beta roll fold"/>
    <property type="match status" value="1"/>
</dbReference>
<evidence type="ECO:0000259" key="3">
    <source>
        <dbReference type="Pfam" id="PF22174"/>
    </source>
</evidence>
<organism evidence="6 7">
    <name type="scientific">Providencia zhijiangensis</name>
    <dbReference type="NCBI Taxonomy" id="3053982"/>
    <lineage>
        <taxon>Bacteria</taxon>
        <taxon>Pseudomonadati</taxon>
        <taxon>Pseudomonadota</taxon>
        <taxon>Gammaproteobacteria</taxon>
        <taxon>Enterobacterales</taxon>
        <taxon>Morganellaceae</taxon>
        <taxon>Providencia</taxon>
    </lineage>
</organism>
<dbReference type="EMBL" id="CP135990">
    <property type="protein sequence ID" value="WPA91055.1"/>
    <property type="molecule type" value="Genomic_DNA"/>
</dbReference>
<proteinExistence type="predicted"/>
<dbReference type="RefSeq" id="WP_286268803.1">
    <property type="nucleotide sequence ID" value="NZ_CP135990.1"/>
</dbReference>
<feature type="domain" description="Baseplate hub protein gp44-like N-terminal" evidence="2">
    <location>
        <begin position="12"/>
        <end position="96"/>
    </location>
</feature>
<dbReference type="InterPro" id="IPR054482">
    <property type="entry name" value="NMB1110-like_3rd"/>
</dbReference>
<dbReference type="Gene3D" id="3.30.1920.10">
    <property type="entry name" value="Baseplate protein-like domains - 2 layer sandwich fold"/>
    <property type="match status" value="1"/>
</dbReference>
<keyword evidence="7" id="KW-1185">Reference proteome</keyword>
<dbReference type="Proteomes" id="UP001302443">
    <property type="component" value="Chromosome"/>
</dbReference>
<protein>
    <submittedName>
        <fullName evidence="6">Phage tail protein</fullName>
    </submittedName>
</protein>
<dbReference type="InterPro" id="IPR049354">
    <property type="entry name" value="GpP-like_N"/>
</dbReference>
<evidence type="ECO:0000313" key="6">
    <source>
        <dbReference type="EMBL" id="WPA91055.1"/>
    </source>
</evidence>
<evidence type="ECO:0000259" key="4">
    <source>
        <dbReference type="Pfam" id="PF22255"/>
    </source>
</evidence>
<feature type="domain" description="Tail protein NMB1110-like C-terminal" evidence="3">
    <location>
        <begin position="315"/>
        <end position="383"/>
    </location>
</feature>
<evidence type="ECO:0000259" key="5">
    <source>
        <dbReference type="Pfam" id="PF22630"/>
    </source>
</evidence>
<sequence length="416" mass="45340">MPTQDNAPSQDKITLLIGGQAHSDWQTYRIDSDFLKAADAWQLSLGLPEGIFPVDAVRGAAVKVKMNDDVILSGRIDTVARDVSRRGVTLSLSGRDDSAILVDCAAPIFSARQLRLDEVIASIVRPLGIKKIRIQAEGVTRNDRVHIEPGERAWDSLMKAAAGRGLHPWFDPDGTLVIGGPDYNQPPVANLIMRRDGQGNNLISLSDSRSIQGCFSELMILGQSHATSTSNKKLPTKPVDVDVPNNSSPKAYAVTFNAIEDDDEPAAISSASGQHNMKIKVTDPTVPYYRPQILTSGDVDNQEQLQYRAKKAMADARLSGLDIVAEVYGHRTPDGKLWTPGQRVRIQSELHGIDDIFFLMGRTFIGGRPGGATTQLRFKEDAVWIPDAFPKQKKGKKGSKKKGKDQIRAVDVSGGN</sequence>
<feature type="compositionally biased region" description="Basic residues" evidence="1">
    <location>
        <begin position="391"/>
        <end position="403"/>
    </location>
</feature>
<dbReference type="Pfam" id="PF21683">
    <property type="entry name" value="GpP-like_1st"/>
    <property type="match status" value="1"/>
</dbReference>
<dbReference type="Pfam" id="PF22174">
    <property type="entry name" value="NMB1110-like_C"/>
    <property type="match status" value="1"/>
</dbReference>
<accession>A0ABZ0MZX4</accession>
<dbReference type="InterPro" id="IPR054034">
    <property type="entry name" value="NMB1110-like_C"/>
</dbReference>
<evidence type="ECO:0000313" key="7">
    <source>
        <dbReference type="Proteomes" id="UP001302443"/>
    </source>
</evidence>
<reference evidence="6 7" key="1">
    <citation type="submission" date="2023-09" db="EMBL/GenBank/DDBJ databases">
        <title>Genomic Revisitation and Reclassification of the Genus Providencia.</title>
        <authorList>
            <person name="Dong X."/>
        </authorList>
    </citation>
    <scope>NUCLEOTIDE SEQUENCE [LARGE SCALE GENOMIC DNA]</scope>
    <source>
        <strain evidence="6 7">D4759</strain>
    </source>
</reference>
<dbReference type="InterPro" id="IPR023399">
    <property type="entry name" value="Baseplate-like_2-layer_sand"/>
</dbReference>
<gene>
    <name evidence="6" type="ORF">QS795_011215</name>
</gene>
<name>A0ABZ0MZX4_9GAMM</name>
<dbReference type="SUPFAM" id="SSF69279">
    <property type="entry name" value="Phage tail proteins"/>
    <property type="match status" value="2"/>
</dbReference>
<evidence type="ECO:0000259" key="2">
    <source>
        <dbReference type="Pfam" id="PF21683"/>
    </source>
</evidence>
<dbReference type="PIRSF" id="PIRSF004440">
    <property type="entry name" value="GpP"/>
    <property type="match status" value="1"/>
</dbReference>
<dbReference type="Pfam" id="PF22630">
    <property type="entry name" value="NMB1110_3rd"/>
    <property type="match status" value="1"/>
</dbReference>
<evidence type="ECO:0000256" key="1">
    <source>
        <dbReference type="SAM" id="MobiDB-lite"/>
    </source>
</evidence>
<feature type="region of interest" description="Disordered" evidence="1">
    <location>
        <begin position="389"/>
        <end position="416"/>
    </location>
</feature>
<dbReference type="InterPro" id="IPR053981">
    <property type="entry name" value="Gp44/GpP-like_2nd"/>
</dbReference>